<accession>A0A927H109</accession>
<evidence type="ECO:0000313" key="2">
    <source>
        <dbReference type="Proteomes" id="UP000639396"/>
    </source>
</evidence>
<dbReference type="InterPro" id="IPR023198">
    <property type="entry name" value="PGP-like_dom2"/>
</dbReference>
<dbReference type="GO" id="GO:0016787">
    <property type="term" value="F:hydrolase activity"/>
    <property type="evidence" value="ECO:0007669"/>
    <property type="project" value="UniProtKB-KW"/>
</dbReference>
<dbReference type="RefSeq" id="WP_190929901.1">
    <property type="nucleotide sequence ID" value="NZ_JACXJA010000028.1"/>
</dbReference>
<dbReference type="SFLD" id="SFLDG01129">
    <property type="entry name" value="C1.5:_HAD__Beta-PGM__Phosphata"/>
    <property type="match status" value="1"/>
</dbReference>
<dbReference type="NCBIfam" id="TIGR01549">
    <property type="entry name" value="HAD-SF-IA-v1"/>
    <property type="match status" value="1"/>
</dbReference>
<keyword evidence="2" id="KW-1185">Reference proteome</keyword>
<proteinExistence type="predicted"/>
<dbReference type="InterPro" id="IPR052550">
    <property type="entry name" value="Pyrimidine_5'-ntase_YjjG"/>
</dbReference>
<name>A0A927H109_9BACL</name>
<dbReference type="SFLD" id="SFLDS00003">
    <property type="entry name" value="Haloacid_Dehalogenase"/>
    <property type="match status" value="1"/>
</dbReference>
<gene>
    <name evidence="1" type="ORF">IDH45_20025</name>
</gene>
<evidence type="ECO:0000313" key="1">
    <source>
        <dbReference type="EMBL" id="MBD2864275.1"/>
    </source>
</evidence>
<dbReference type="PRINTS" id="PR00413">
    <property type="entry name" value="HADHALOGNASE"/>
</dbReference>
<dbReference type="Proteomes" id="UP000639396">
    <property type="component" value="Unassembled WGS sequence"/>
</dbReference>
<dbReference type="InterPro" id="IPR036412">
    <property type="entry name" value="HAD-like_sf"/>
</dbReference>
<dbReference type="SUPFAM" id="SSF56784">
    <property type="entry name" value="HAD-like"/>
    <property type="match status" value="1"/>
</dbReference>
<dbReference type="Gene3D" id="3.40.50.1000">
    <property type="entry name" value="HAD superfamily/HAD-like"/>
    <property type="match status" value="1"/>
</dbReference>
<organism evidence="1 2">
    <name type="scientific">Paenibacillus oceani</name>
    <dbReference type="NCBI Taxonomy" id="2772510"/>
    <lineage>
        <taxon>Bacteria</taxon>
        <taxon>Bacillati</taxon>
        <taxon>Bacillota</taxon>
        <taxon>Bacilli</taxon>
        <taxon>Bacillales</taxon>
        <taxon>Paenibacillaceae</taxon>
        <taxon>Paenibacillus</taxon>
    </lineage>
</organism>
<reference evidence="1" key="1">
    <citation type="submission" date="2020-09" db="EMBL/GenBank/DDBJ databases">
        <title>A novel bacterium of genus Paenibacillus, isolated from South China Sea.</title>
        <authorList>
            <person name="Huang H."/>
            <person name="Mo K."/>
            <person name="Hu Y."/>
        </authorList>
    </citation>
    <scope>NUCLEOTIDE SEQUENCE</scope>
    <source>
        <strain evidence="1">IB182363</strain>
    </source>
</reference>
<dbReference type="AlphaFoldDB" id="A0A927H109"/>
<keyword evidence="1" id="KW-0378">Hydrolase</keyword>
<dbReference type="Pfam" id="PF00702">
    <property type="entry name" value="Hydrolase"/>
    <property type="match status" value="1"/>
</dbReference>
<dbReference type="PANTHER" id="PTHR47478">
    <property type="match status" value="1"/>
</dbReference>
<dbReference type="PANTHER" id="PTHR47478:SF1">
    <property type="entry name" value="PYRIMIDINE 5'-NUCLEOTIDASE YJJG"/>
    <property type="match status" value="1"/>
</dbReference>
<dbReference type="InterPro" id="IPR023214">
    <property type="entry name" value="HAD_sf"/>
</dbReference>
<comment type="caution">
    <text evidence="1">The sequence shown here is derived from an EMBL/GenBank/DDBJ whole genome shotgun (WGS) entry which is preliminary data.</text>
</comment>
<protein>
    <submittedName>
        <fullName evidence="1">HAD-IA family hydrolase</fullName>
    </submittedName>
</protein>
<sequence length="234" mass="26906">MYKAVIFDLDNTLLNYDLCESDSMRLTGRKHGLERWERFTWELFWEAFAPINWVYWSERIERKLTIHQVLEYSFRDTLQRLEWDAVHSVPLARTYWEHFCELCHFEDGAQELLTELHGSRKLAVISNGIGEAQRKRTASGNIAHLFDAFIISDEVGFLKPDRSIFEIALGELGLDRTEVLYIGDSLEIDGVGAGNAGIDFCFYNRGRLPVQGPFAPQYAIERLSELPAVIASRG</sequence>
<dbReference type="Gene3D" id="1.10.150.240">
    <property type="entry name" value="Putative phosphatase, domain 2"/>
    <property type="match status" value="1"/>
</dbReference>
<dbReference type="EMBL" id="JACXJA010000028">
    <property type="protein sequence ID" value="MBD2864275.1"/>
    <property type="molecule type" value="Genomic_DNA"/>
</dbReference>
<dbReference type="InterPro" id="IPR006439">
    <property type="entry name" value="HAD-SF_hydro_IA"/>
</dbReference>